<proteinExistence type="inferred from homology"/>
<dbReference type="Gene3D" id="1.10.10.10">
    <property type="entry name" value="Winged helix-like DNA-binding domain superfamily/Winged helix DNA-binding domain"/>
    <property type="match status" value="1"/>
</dbReference>
<dbReference type="Gene3D" id="3.30.160.70">
    <property type="entry name" value="Methylated DNA-protein cysteine methyltransferase domain"/>
    <property type="match status" value="1"/>
</dbReference>
<dbReference type="FunFam" id="1.10.10.10:FF:000214">
    <property type="entry name" value="Methylated-DNA--protein-cysteine methyltransferase"/>
    <property type="match status" value="1"/>
</dbReference>
<comment type="function">
    <text evidence="9">Involved in the cellular defense against the biological effects of O6-methylguanine (O6-MeG) and O4-methylthymine (O4-MeT) in DNA. Repairs the methylated nucleobase in DNA by stoichiometrically transferring the methyl group to a cysteine residue in the enzyme. This is a suicide reaction: the enzyme is irreversibly inactivated.</text>
</comment>
<comment type="miscellaneous">
    <text evidence="9">This enzyme catalyzes only one turnover and therefore is not strictly catalytic. According to one definition, an enzyme is a biocatalyst that acts repeatedly and over many reaction cycles.</text>
</comment>
<dbReference type="InterPro" id="IPR008332">
    <property type="entry name" value="MethylG_MeTrfase_N"/>
</dbReference>
<evidence type="ECO:0000256" key="2">
    <source>
        <dbReference type="ARBA" id="ARBA00008711"/>
    </source>
</evidence>
<dbReference type="EMBL" id="CP015588">
    <property type="protein sequence ID" value="APY85429.1"/>
    <property type="molecule type" value="Genomic_DNA"/>
</dbReference>
<comment type="catalytic activity">
    <reaction evidence="1 9">
        <text>a 4-O-methyl-thymidine in DNA + L-cysteinyl-[protein] = a thymidine in DNA + S-methyl-L-cysteinyl-[protein]</text>
        <dbReference type="Rhea" id="RHEA:53428"/>
        <dbReference type="Rhea" id="RHEA-COMP:10131"/>
        <dbReference type="Rhea" id="RHEA-COMP:10132"/>
        <dbReference type="Rhea" id="RHEA-COMP:13555"/>
        <dbReference type="Rhea" id="RHEA-COMP:13556"/>
        <dbReference type="ChEBI" id="CHEBI:29950"/>
        <dbReference type="ChEBI" id="CHEBI:82612"/>
        <dbReference type="ChEBI" id="CHEBI:137386"/>
        <dbReference type="ChEBI" id="CHEBI:137387"/>
        <dbReference type="EC" id="2.1.1.63"/>
    </reaction>
</comment>
<dbReference type="EC" id="2.1.1.63" evidence="9"/>
<dbReference type="AlphaFoldDB" id="A0A1P8TCS9"/>
<dbReference type="PROSITE" id="PS00374">
    <property type="entry name" value="MGMT"/>
    <property type="match status" value="1"/>
</dbReference>
<sequence length="166" mass="18295">MERVHTLMDSPYGELTLVATDGVLSGLYMTDQRHRPAQETFGDRDESPFGEAISQMEAYFAEELTEFDLELRLDGTPFQRRVWDELLRIPYGETRTYGELAEVLGRPGASRAVGLANGKNPISVIVPCHRVVGANGSLTGYGGGLDRKQRLLAFESRTAVAADALF</sequence>
<dbReference type="InterPro" id="IPR014048">
    <property type="entry name" value="MethylDNA_cys_MeTrfase_DNA-bd"/>
</dbReference>
<dbReference type="EMBL" id="CP065959">
    <property type="protein sequence ID" value="QQC92211.1"/>
    <property type="molecule type" value="Genomic_DNA"/>
</dbReference>
<dbReference type="NCBIfam" id="TIGR00589">
    <property type="entry name" value="ogt"/>
    <property type="match status" value="1"/>
</dbReference>
<dbReference type="InterPro" id="IPR036217">
    <property type="entry name" value="MethylDNA_cys_MeTrfase_DNAb"/>
</dbReference>
<feature type="domain" description="Methylated-DNA-[protein]-cysteine S-methyltransferase DNA binding" evidence="10">
    <location>
        <begin position="77"/>
        <end position="156"/>
    </location>
</feature>
<dbReference type="GO" id="GO:0005737">
    <property type="term" value="C:cytoplasm"/>
    <property type="evidence" value="ECO:0007669"/>
    <property type="project" value="UniProtKB-SubCell"/>
</dbReference>
<name>A0A1P8TCS9_9ACTN</name>
<dbReference type="CDD" id="cd06445">
    <property type="entry name" value="ATase"/>
    <property type="match status" value="1"/>
</dbReference>
<evidence type="ECO:0000256" key="7">
    <source>
        <dbReference type="ARBA" id="ARBA00023204"/>
    </source>
</evidence>
<dbReference type="RefSeq" id="WP_076683557.1">
    <property type="nucleotide sequence ID" value="NZ_CP015588.1"/>
</dbReference>
<keyword evidence="7 9" id="KW-0234">DNA repair</keyword>
<dbReference type="GO" id="GO:0032259">
    <property type="term" value="P:methylation"/>
    <property type="evidence" value="ECO:0007669"/>
    <property type="project" value="UniProtKB-KW"/>
</dbReference>
<reference evidence="12 14" key="1">
    <citation type="submission" date="2016-05" db="EMBL/GenBank/DDBJ databases">
        <authorList>
            <person name="Gu J."/>
        </authorList>
    </citation>
    <scope>NUCLEOTIDE SEQUENCE [LARGE SCALE GENOMIC DNA]</scope>
    <source>
        <strain evidence="12 14">ACCC40021</strain>
    </source>
</reference>
<organism evidence="13 15">
    <name type="scientific">Streptomyces alfalfae</name>
    <dbReference type="NCBI Taxonomy" id="1642299"/>
    <lineage>
        <taxon>Bacteria</taxon>
        <taxon>Bacillati</taxon>
        <taxon>Actinomycetota</taxon>
        <taxon>Actinomycetes</taxon>
        <taxon>Kitasatosporales</taxon>
        <taxon>Streptomycetaceae</taxon>
        <taxon>Streptomyces</taxon>
    </lineage>
</organism>
<evidence type="ECO:0000256" key="4">
    <source>
        <dbReference type="ARBA" id="ARBA00022603"/>
    </source>
</evidence>
<comment type="similarity">
    <text evidence="2 9">Belongs to the MGMT family.</text>
</comment>
<dbReference type="SUPFAM" id="SSF53155">
    <property type="entry name" value="Methylated DNA-protein cysteine methyltransferase domain"/>
    <property type="match status" value="1"/>
</dbReference>
<dbReference type="PANTHER" id="PTHR10815">
    <property type="entry name" value="METHYLATED-DNA--PROTEIN-CYSTEINE METHYLTRANSFERASE"/>
    <property type="match status" value="1"/>
</dbReference>
<evidence type="ECO:0000256" key="9">
    <source>
        <dbReference type="HAMAP-Rule" id="MF_00772"/>
    </source>
</evidence>
<dbReference type="Proteomes" id="UP000596130">
    <property type="component" value="Chromosome"/>
</dbReference>
<dbReference type="InterPro" id="IPR036388">
    <property type="entry name" value="WH-like_DNA-bd_sf"/>
</dbReference>
<gene>
    <name evidence="12" type="ORF">A7J05_06595</name>
    <name evidence="13" type="ORF">I8755_30290</name>
</gene>
<evidence type="ECO:0000256" key="8">
    <source>
        <dbReference type="ARBA" id="ARBA00049348"/>
    </source>
</evidence>
<evidence type="ECO:0000256" key="1">
    <source>
        <dbReference type="ARBA" id="ARBA00001286"/>
    </source>
</evidence>
<dbReference type="InterPro" id="IPR036631">
    <property type="entry name" value="MGMT_N_sf"/>
</dbReference>
<comment type="catalytic activity">
    <reaction evidence="8 9">
        <text>a 6-O-methyl-2'-deoxyguanosine in DNA + L-cysteinyl-[protein] = S-methyl-L-cysteinyl-[protein] + a 2'-deoxyguanosine in DNA</text>
        <dbReference type="Rhea" id="RHEA:24000"/>
        <dbReference type="Rhea" id="RHEA-COMP:10131"/>
        <dbReference type="Rhea" id="RHEA-COMP:10132"/>
        <dbReference type="Rhea" id="RHEA-COMP:11367"/>
        <dbReference type="Rhea" id="RHEA-COMP:11368"/>
        <dbReference type="ChEBI" id="CHEBI:29950"/>
        <dbReference type="ChEBI" id="CHEBI:82612"/>
        <dbReference type="ChEBI" id="CHEBI:85445"/>
        <dbReference type="ChEBI" id="CHEBI:85448"/>
        <dbReference type="EC" id="2.1.1.63"/>
    </reaction>
</comment>
<dbReference type="GO" id="GO:0003908">
    <property type="term" value="F:methylated-DNA-[protein]-cysteine S-methyltransferase activity"/>
    <property type="evidence" value="ECO:0007669"/>
    <property type="project" value="UniProtKB-UniRule"/>
</dbReference>
<evidence type="ECO:0000259" key="11">
    <source>
        <dbReference type="Pfam" id="PF02870"/>
    </source>
</evidence>
<evidence type="ECO:0000313" key="14">
    <source>
        <dbReference type="Proteomes" id="UP000187191"/>
    </source>
</evidence>
<feature type="domain" description="Methylguanine DNA methyltransferase ribonuclease-like" evidence="11">
    <location>
        <begin position="5"/>
        <end position="73"/>
    </location>
</feature>
<evidence type="ECO:0000256" key="6">
    <source>
        <dbReference type="ARBA" id="ARBA00022763"/>
    </source>
</evidence>
<evidence type="ECO:0000256" key="3">
    <source>
        <dbReference type="ARBA" id="ARBA00022490"/>
    </source>
</evidence>
<dbReference type="InterPro" id="IPR023546">
    <property type="entry name" value="MGMT"/>
</dbReference>
<evidence type="ECO:0000259" key="10">
    <source>
        <dbReference type="Pfam" id="PF01035"/>
    </source>
</evidence>
<evidence type="ECO:0000313" key="12">
    <source>
        <dbReference type="EMBL" id="APY85429.1"/>
    </source>
</evidence>
<dbReference type="HAMAP" id="MF_00772">
    <property type="entry name" value="OGT"/>
    <property type="match status" value="1"/>
</dbReference>
<keyword evidence="4 9" id="KW-0489">Methyltransferase</keyword>
<evidence type="ECO:0000313" key="13">
    <source>
        <dbReference type="EMBL" id="QQC92211.1"/>
    </source>
</evidence>
<evidence type="ECO:0000256" key="5">
    <source>
        <dbReference type="ARBA" id="ARBA00022679"/>
    </source>
</evidence>
<dbReference type="InterPro" id="IPR001497">
    <property type="entry name" value="MethylDNA_cys_MeTrfase_AS"/>
</dbReference>
<dbReference type="KEGG" id="ssia:A7J05_06595"/>
<comment type="subcellular location">
    <subcellularLocation>
        <location evidence="9">Cytoplasm</location>
    </subcellularLocation>
</comment>
<dbReference type="Pfam" id="PF01035">
    <property type="entry name" value="DNA_binding_1"/>
    <property type="match status" value="1"/>
</dbReference>
<dbReference type="PANTHER" id="PTHR10815:SF5">
    <property type="entry name" value="METHYLATED-DNA--PROTEIN-CYSTEINE METHYLTRANSFERASE"/>
    <property type="match status" value="1"/>
</dbReference>
<feature type="active site" description="Nucleophile; methyl group acceptor" evidence="9">
    <location>
        <position position="128"/>
    </location>
</feature>
<accession>A0A1P8TCS9</accession>
<dbReference type="OrthoDB" id="9802228at2"/>
<dbReference type="Proteomes" id="UP000187191">
    <property type="component" value="Chromosome"/>
</dbReference>
<keyword evidence="3 9" id="KW-0963">Cytoplasm</keyword>
<protein>
    <recommendedName>
        <fullName evidence="9">Methylated-DNA--protein-cysteine methyltransferase</fullName>
        <ecNumber evidence="9">2.1.1.63</ecNumber>
    </recommendedName>
    <alternativeName>
        <fullName evidence="9">6-O-methylguanine-DNA methyltransferase</fullName>
        <shortName evidence="9">MGMT</shortName>
    </alternativeName>
    <alternativeName>
        <fullName evidence="9">O-6-methylguanine-DNA-alkyltransferase</fullName>
    </alternativeName>
</protein>
<evidence type="ECO:0000313" key="15">
    <source>
        <dbReference type="Proteomes" id="UP000596130"/>
    </source>
</evidence>
<dbReference type="SUPFAM" id="SSF46767">
    <property type="entry name" value="Methylated DNA-protein cysteine methyltransferase, C-terminal domain"/>
    <property type="match status" value="1"/>
</dbReference>
<dbReference type="GO" id="GO:0006307">
    <property type="term" value="P:DNA alkylation repair"/>
    <property type="evidence" value="ECO:0007669"/>
    <property type="project" value="UniProtKB-UniRule"/>
</dbReference>
<keyword evidence="5 9" id="KW-0808">Transferase</keyword>
<reference evidence="13 15" key="2">
    <citation type="submission" date="2020-12" db="EMBL/GenBank/DDBJ databases">
        <title>Identification and biosynthesis of polyene macrolides produced by Streptomyces alfalfae Men-myco-93-63.</title>
        <authorList>
            <person name="Liu D."/>
            <person name="Li Y."/>
            <person name="Liu L."/>
            <person name="Han X."/>
            <person name="Shen F."/>
        </authorList>
    </citation>
    <scope>NUCLEOTIDE SEQUENCE [LARGE SCALE GENOMIC DNA]</scope>
    <source>
        <strain evidence="13 15">Men-myco-93-63</strain>
    </source>
</reference>
<dbReference type="Pfam" id="PF02870">
    <property type="entry name" value="Methyltransf_1N"/>
    <property type="match status" value="1"/>
</dbReference>
<keyword evidence="14" id="KW-1185">Reference proteome</keyword>
<keyword evidence="6 9" id="KW-0227">DNA damage</keyword>